<comment type="pathway">
    <text evidence="1 8">Porphyrin-containing compound metabolism; protoporphyrin-IX biosynthesis; 5-aminolevulinate from L-glutamyl-tRNA(Glu): step 1/2.</text>
</comment>
<dbReference type="NCBIfam" id="NF000750">
    <property type="entry name" value="PRK00045.3-4"/>
    <property type="match status" value="1"/>
</dbReference>
<evidence type="ECO:0000256" key="3">
    <source>
        <dbReference type="ARBA" id="ARBA00012970"/>
    </source>
</evidence>
<comment type="caution">
    <text evidence="16">The sequence shown here is derived from an EMBL/GenBank/DDBJ whole genome shotgun (WGS) entry which is preliminary data.</text>
</comment>
<feature type="binding site" evidence="8 11">
    <location>
        <begin position="176"/>
        <end position="181"/>
    </location>
    <ligand>
        <name>NADP(+)</name>
        <dbReference type="ChEBI" id="CHEBI:58349"/>
    </ligand>
</feature>
<evidence type="ECO:0000313" key="16">
    <source>
        <dbReference type="EMBL" id="NIH54329.1"/>
    </source>
</evidence>
<dbReference type="Pfam" id="PF01488">
    <property type="entry name" value="Shikimate_DH"/>
    <property type="match status" value="1"/>
</dbReference>
<evidence type="ECO:0000256" key="9">
    <source>
        <dbReference type="PIRSR" id="PIRSR000445-1"/>
    </source>
</evidence>
<evidence type="ECO:0000256" key="4">
    <source>
        <dbReference type="ARBA" id="ARBA00022857"/>
    </source>
</evidence>
<evidence type="ECO:0000256" key="12">
    <source>
        <dbReference type="PIRSR" id="PIRSR000445-4"/>
    </source>
</evidence>
<dbReference type="GO" id="GO:0050661">
    <property type="term" value="F:NADP binding"/>
    <property type="evidence" value="ECO:0007669"/>
    <property type="project" value="InterPro"/>
</dbReference>
<evidence type="ECO:0000259" key="15">
    <source>
        <dbReference type="Pfam" id="PF05201"/>
    </source>
</evidence>
<dbReference type="InterPro" id="IPR036343">
    <property type="entry name" value="GluRdtase_N_sf"/>
</dbReference>
<keyword evidence="5 8" id="KW-0560">Oxidoreductase</keyword>
<keyword evidence="6 8" id="KW-0627">Porphyrin biosynthesis</keyword>
<dbReference type="EC" id="1.2.1.70" evidence="3 8"/>
<dbReference type="Gene3D" id="3.40.50.720">
    <property type="entry name" value="NAD(P)-binding Rossmann-like Domain"/>
    <property type="match status" value="1"/>
</dbReference>
<dbReference type="InterPro" id="IPR018214">
    <property type="entry name" value="GluRdtase_CS"/>
</dbReference>
<comment type="similarity">
    <text evidence="2 8">Belongs to the glutamyl-tRNA reductase family.</text>
</comment>
<feature type="domain" description="Glutamyl-tRNA reductase N-terminal" evidence="15">
    <location>
        <begin position="19"/>
        <end position="140"/>
    </location>
</feature>
<comment type="subunit">
    <text evidence="8">Homodimer.</text>
</comment>
<evidence type="ECO:0000256" key="6">
    <source>
        <dbReference type="ARBA" id="ARBA00023244"/>
    </source>
</evidence>
<evidence type="ECO:0000256" key="1">
    <source>
        <dbReference type="ARBA" id="ARBA00005059"/>
    </source>
</evidence>
<dbReference type="Pfam" id="PF05201">
    <property type="entry name" value="GlutR_N"/>
    <property type="match status" value="1"/>
</dbReference>
<dbReference type="Gene3D" id="3.30.460.30">
    <property type="entry name" value="Glutamyl-tRNA reductase, N-terminal domain"/>
    <property type="match status" value="1"/>
</dbReference>
<dbReference type="PROSITE" id="PS00747">
    <property type="entry name" value="GLUTR"/>
    <property type="match status" value="1"/>
</dbReference>
<comment type="miscellaneous">
    <text evidence="8">During catalysis, the active site Cys acts as a nucleophile attacking the alpha-carbonyl group of tRNA-bound glutamate with the formation of a thioester intermediate between enzyme and glutamate, and the concomitant release of tRNA(Glu). The thioester intermediate is finally reduced by direct hydride transfer from NADPH, to form the product GSA.</text>
</comment>
<dbReference type="GO" id="GO:0019353">
    <property type="term" value="P:protoporphyrinogen IX biosynthetic process from glutamate"/>
    <property type="evidence" value="ECO:0007669"/>
    <property type="project" value="TreeGrafter"/>
</dbReference>
<feature type="binding site" evidence="8 10">
    <location>
        <position position="107"/>
    </location>
    <ligand>
        <name>substrate</name>
    </ligand>
</feature>
<reference evidence="16 17" key="1">
    <citation type="submission" date="2020-02" db="EMBL/GenBank/DDBJ databases">
        <title>Sequencing the genomes of 1000 actinobacteria strains.</title>
        <authorList>
            <person name="Klenk H.-P."/>
        </authorList>
    </citation>
    <scope>NUCLEOTIDE SEQUENCE [LARGE SCALE GENOMIC DNA]</scope>
    <source>
        <strain evidence="16 17">DSM 27960</strain>
    </source>
</reference>
<feature type="domain" description="Tetrapyrrole biosynthesis glutamyl-tRNA reductase dimerisation" evidence="13">
    <location>
        <begin position="339"/>
        <end position="433"/>
    </location>
</feature>
<evidence type="ECO:0000259" key="14">
    <source>
        <dbReference type="Pfam" id="PF01488"/>
    </source>
</evidence>
<dbReference type="AlphaFoldDB" id="A0A7X5R286"/>
<dbReference type="SUPFAM" id="SSF69075">
    <property type="entry name" value="Glutamyl tRNA-reductase dimerization domain"/>
    <property type="match status" value="1"/>
</dbReference>
<dbReference type="PANTHER" id="PTHR43013:SF1">
    <property type="entry name" value="GLUTAMYL-TRNA REDUCTASE"/>
    <property type="match status" value="1"/>
</dbReference>
<dbReference type="HAMAP" id="MF_00087">
    <property type="entry name" value="Glu_tRNA_reductase"/>
    <property type="match status" value="1"/>
</dbReference>
<feature type="active site" description="Nucleophile" evidence="8 9">
    <location>
        <position position="32"/>
    </location>
</feature>
<protein>
    <recommendedName>
        <fullName evidence="3 8">Glutamyl-tRNA reductase</fullName>
        <shortName evidence="8">GluTR</shortName>
        <ecNumber evidence="3 8">1.2.1.70</ecNumber>
    </recommendedName>
</protein>
<feature type="binding site" evidence="8 10">
    <location>
        <begin position="101"/>
        <end position="103"/>
    </location>
    <ligand>
        <name>substrate</name>
    </ligand>
</feature>
<sequence length="459" mass="48881">MLEVLSGRVGNLSRRVVDEMSFIGGIVTVATCNRVEVYVDIEEPVTAVEAVAVEGLVACIAEETALSSEDVHDAFVSYMNMDVAEHLFRVSSGLESLAVGEDEIAGQVRRSLETARAEGTTSADLERLFQRASQTSRGIKNVAGVGEAQRSLARLSLDLVESRVVDWRAVRVLLIGTGAYARVTLAALREKQVDEISVYSVTGRAHEFAQKRGLNPVSHTGYAEAVATADLIICCTTGTGYVLDAAAIARGRAALEPGPGALAPMPSECPVSHSDPALTKPALVAVSRASTARTAQVVVDLGLPRNVDPDVTQQPGVELLDLETIRLHAPITALQASEKAEELVGRAVRKFSKVSEEQNVAPAMVALREYFLDRAEDEIDRVRLRGEHTGPTEAALRHLVSVLLHEPMVRARELARQGEGQRYADGMNALFGIVVAESAPAERDAPAAAAPDAAANEAG</sequence>
<dbReference type="InterPro" id="IPR015896">
    <property type="entry name" value="4pyrrol_synth_GluRdtase_dimer"/>
</dbReference>
<evidence type="ECO:0000313" key="17">
    <source>
        <dbReference type="Proteomes" id="UP000541033"/>
    </source>
</evidence>
<dbReference type="UniPathway" id="UPA00251">
    <property type="reaction ID" value="UER00316"/>
</dbReference>
<keyword evidence="17" id="KW-1185">Reference proteome</keyword>
<dbReference type="InterPro" id="IPR015895">
    <property type="entry name" value="4pyrrol_synth_GluRdtase_N"/>
</dbReference>
<dbReference type="Pfam" id="PF00745">
    <property type="entry name" value="GlutR_dimer"/>
    <property type="match status" value="1"/>
</dbReference>
<evidence type="ECO:0000256" key="7">
    <source>
        <dbReference type="ARBA" id="ARBA00047464"/>
    </source>
</evidence>
<organism evidence="16 17">
    <name type="scientific">Lysinibacter cavernae</name>
    <dbReference type="NCBI Taxonomy" id="1640652"/>
    <lineage>
        <taxon>Bacteria</taxon>
        <taxon>Bacillati</taxon>
        <taxon>Actinomycetota</taxon>
        <taxon>Actinomycetes</taxon>
        <taxon>Micrococcales</taxon>
        <taxon>Microbacteriaceae</taxon>
        <taxon>Lysinibacter</taxon>
    </lineage>
</organism>
<comment type="domain">
    <text evidence="8">Possesses an unusual extended V-shaped dimeric structure with each monomer consisting of three distinct domains arranged along a curved 'spinal' alpha-helix. The N-terminal catalytic domain specifically recognizes the glutamate moiety of the substrate. The second domain is the NADPH-binding domain, and the third C-terminal domain is responsible for dimerization.</text>
</comment>
<comment type="function">
    <text evidence="8">Catalyzes the NADPH-dependent reduction of glutamyl-tRNA(Glu) to glutamate 1-semialdehyde (GSA).</text>
</comment>
<evidence type="ECO:0000259" key="13">
    <source>
        <dbReference type="Pfam" id="PF00745"/>
    </source>
</evidence>
<keyword evidence="4 8" id="KW-0521">NADP</keyword>
<name>A0A7X5R286_9MICO</name>
<accession>A0A7X5R286</accession>
<gene>
    <name evidence="8" type="primary">hemA</name>
    <name evidence="16" type="ORF">FHX76_002225</name>
</gene>
<evidence type="ECO:0000256" key="2">
    <source>
        <dbReference type="ARBA" id="ARBA00005916"/>
    </source>
</evidence>
<proteinExistence type="inferred from homology"/>
<evidence type="ECO:0000256" key="10">
    <source>
        <dbReference type="PIRSR" id="PIRSR000445-2"/>
    </source>
</evidence>
<feature type="site" description="Important for activity" evidence="8 12">
    <location>
        <position position="86"/>
    </location>
</feature>
<dbReference type="Proteomes" id="UP000541033">
    <property type="component" value="Unassembled WGS sequence"/>
</dbReference>
<dbReference type="InterPro" id="IPR036291">
    <property type="entry name" value="NAD(P)-bd_dom_sf"/>
</dbReference>
<feature type="domain" description="Quinate/shikimate 5-dehydrogenase/glutamyl-tRNA reductase" evidence="14">
    <location>
        <begin position="159"/>
        <end position="251"/>
    </location>
</feature>
<dbReference type="InterPro" id="IPR000343">
    <property type="entry name" value="4pyrrol_synth_GluRdtase"/>
</dbReference>
<evidence type="ECO:0000256" key="11">
    <source>
        <dbReference type="PIRSR" id="PIRSR000445-3"/>
    </source>
</evidence>
<dbReference type="PIRSF" id="PIRSF000445">
    <property type="entry name" value="4pyrrol_synth_GluRdtase"/>
    <property type="match status" value="1"/>
</dbReference>
<evidence type="ECO:0000256" key="5">
    <source>
        <dbReference type="ARBA" id="ARBA00023002"/>
    </source>
</evidence>
<evidence type="ECO:0000256" key="8">
    <source>
        <dbReference type="HAMAP-Rule" id="MF_00087"/>
    </source>
</evidence>
<comment type="catalytic activity">
    <reaction evidence="7 8">
        <text>(S)-4-amino-5-oxopentanoate + tRNA(Glu) + NADP(+) = L-glutamyl-tRNA(Glu) + NADPH + H(+)</text>
        <dbReference type="Rhea" id="RHEA:12344"/>
        <dbReference type="Rhea" id="RHEA-COMP:9663"/>
        <dbReference type="Rhea" id="RHEA-COMP:9680"/>
        <dbReference type="ChEBI" id="CHEBI:15378"/>
        <dbReference type="ChEBI" id="CHEBI:57501"/>
        <dbReference type="ChEBI" id="CHEBI:57783"/>
        <dbReference type="ChEBI" id="CHEBI:58349"/>
        <dbReference type="ChEBI" id="CHEBI:78442"/>
        <dbReference type="ChEBI" id="CHEBI:78520"/>
        <dbReference type="EC" id="1.2.1.70"/>
    </reaction>
</comment>
<dbReference type="PANTHER" id="PTHR43013">
    <property type="entry name" value="GLUTAMYL-TRNA REDUCTASE"/>
    <property type="match status" value="1"/>
</dbReference>
<feature type="binding site" evidence="8 10">
    <location>
        <begin position="31"/>
        <end position="34"/>
    </location>
    <ligand>
        <name>substrate</name>
    </ligand>
</feature>
<feature type="binding site" evidence="8 10">
    <location>
        <position position="96"/>
    </location>
    <ligand>
        <name>substrate</name>
    </ligand>
</feature>
<dbReference type="GO" id="GO:0008883">
    <property type="term" value="F:glutamyl-tRNA reductase activity"/>
    <property type="evidence" value="ECO:0007669"/>
    <property type="project" value="UniProtKB-UniRule"/>
</dbReference>
<dbReference type="InterPro" id="IPR006151">
    <property type="entry name" value="Shikm_DH/Glu-tRNA_Rdtase"/>
</dbReference>
<dbReference type="SUPFAM" id="SSF69742">
    <property type="entry name" value="Glutamyl tRNA-reductase catalytic, N-terminal domain"/>
    <property type="match status" value="1"/>
</dbReference>
<dbReference type="EMBL" id="JAAMOX010000002">
    <property type="protein sequence ID" value="NIH54329.1"/>
    <property type="molecule type" value="Genomic_DNA"/>
</dbReference>
<dbReference type="InterPro" id="IPR036453">
    <property type="entry name" value="GluRdtase_dimer_dom_sf"/>
</dbReference>
<dbReference type="SUPFAM" id="SSF51735">
    <property type="entry name" value="NAD(P)-binding Rossmann-fold domains"/>
    <property type="match status" value="1"/>
</dbReference>